<comment type="caution">
    <text evidence="2">The sequence shown here is derived from an EMBL/GenBank/DDBJ whole genome shotgun (WGS) entry which is preliminary data.</text>
</comment>
<accession>A0ABT2YFJ3</accession>
<evidence type="ECO:0000313" key="3">
    <source>
        <dbReference type="Proteomes" id="UP001209701"/>
    </source>
</evidence>
<organism evidence="2 3">
    <name type="scientific">Roseateles oligotrophus</name>
    <dbReference type="NCBI Taxonomy" id="1769250"/>
    <lineage>
        <taxon>Bacteria</taxon>
        <taxon>Pseudomonadati</taxon>
        <taxon>Pseudomonadota</taxon>
        <taxon>Betaproteobacteria</taxon>
        <taxon>Burkholderiales</taxon>
        <taxon>Sphaerotilaceae</taxon>
        <taxon>Roseateles</taxon>
    </lineage>
</organism>
<keyword evidence="1" id="KW-0812">Transmembrane</keyword>
<sequence length="400" mass="41627">MKADRSKSPGERHASNGVALIEALVALLILAFGMLALVGLQGNLRRGADLSKQRGEAIRLAQKEMETLRAYSVLTHPDPVNPVAGVLAFADIASQSNADAGDPNSNAVFALTRSVSPWPQDQSPQTAVRVRVDWLDRAAGPQFVMIDSVISRADPGLSAALTVPPTSLTVHRPAGRESSIPVGAKDLGNGRSVFVPTSIDTVAWVFNNLSGIIVGKCTVATGTLAAGLTPTDVLSCSNNAFGYLLSGFVRFSFTSPPDSSSPNSAALALDVGLIDMPPAHECYDDSAQVTAASGSTISYYCIVYPNNAVPAVWSARLNLAGISLAAGDPNPRMICRYSADYDGNGAISNAEHPASYVNVGGALARQNFLVINAAESCPAGHAVDPAAGFFTNTATVQHQP</sequence>
<keyword evidence="1" id="KW-1133">Transmembrane helix</keyword>
<dbReference type="RefSeq" id="WP_263571413.1">
    <property type="nucleotide sequence ID" value="NZ_JAJIRN010000005.1"/>
</dbReference>
<dbReference type="EMBL" id="JAJIRN010000005">
    <property type="protein sequence ID" value="MCV2368817.1"/>
    <property type="molecule type" value="Genomic_DNA"/>
</dbReference>
<evidence type="ECO:0000256" key="1">
    <source>
        <dbReference type="SAM" id="Phobius"/>
    </source>
</evidence>
<keyword evidence="3" id="KW-1185">Reference proteome</keyword>
<keyword evidence="1" id="KW-0472">Membrane</keyword>
<protein>
    <recommendedName>
        <fullName evidence="4">Type IV pilus modification protein PilV</fullName>
    </recommendedName>
</protein>
<proteinExistence type="predicted"/>
<reference evidence="2 3" key="1">
    <citation type="submission" date="2021-11" db="EMBL/GenBank/DDBJ databases">
        <authorList>
            <person name="Liang Q."/>
            <person name="Mou H."/>
            <person name="Liu Z."/>
        </authorList>
    </citation>
    <scope>NUCLEOTIDE SEQUENCE [LARGE SCALE GENOMIC DNA]</scope>
    <source>
        <strain evidence="2 3">CHU3</strain>
    </source>
</reference>
<gene>
    <name evidence="2" type="ORF">LNV07_12060</name>
</gene>
<dbReference type="Proteomes" id="UP001209701">
    <property type="component" value="Unassembled WGS sequence"/>
</dbReference>
<name>A0ABT2YFJ3_9BURK</name>
<evidence type="ECO:0000313" key="2">
    <source>
        <dbReference type="EMBL" id="MCV2368817.1"/>
    </source>
</evidence>
<evidence type="ECO:0008006" key="4">
    <source>
        <dbReference type="Google" id="ProtNLM"/>
    </source>
</evidence>
<feature type="transmembrane region" description="Helical" evidence="1">
    <location>
        <begin position="20"/>
        <end position="40"/>
    </location>
</feature>